<reference evidence="1" key="1">
    <citation type="submission" date="2018-05" db="EMBL/GenBank/DDBJ databases">
        <authorList>
            <person name="Lanie J.A."/>
            <person name="Ng W.-L."/>
            <person name="Kazmierczak K.M."/>
            <person name="Andrzejewski T.M."/>
            <person name="Davidsen T.M."/>
            <person name="Wayne K.J."/>
            <person name="Tettelin H."/>
            <person name="Glass J.I."/>
            <person name="Rusch D."/>
            <person name="Podicherti R."/>
            <person name="Tsui H.-C.T."/>
            <person name="Winkler M.E."/>
        </authorList>
    </citation>
    <scope>NUCLEOTIDE SEQUENCE</scope>
</reference>
<sequence>MFPYSVSRDLAKAVACRNYAMLILQLCHLVNIADANGEDGWEVLFFSGKRASSSAFRGLVAERLE</sequence>
<name>A0A382VX92_9ZZZZ</name>
<proteinExistence type="predicted"/>
<organism evidence="1">
    <name type="scientific">marine metagenome</name>
    <dbReference type="NCBI Taxonomy" id="408172"/>
    <lineage>
        <taxon>unclassified sequences</taxon>
        <taxon>metagenomes</taxon>
        <taxon>ecological metagenomes</taxon>
    </lineage>
</organism>
<gene>
    <name evidence="1" type="ORF">METZ01_LOCUS403332</name>
</gene>
<feature type="non-terminal residue" evidence="1">
    <location>
        <position position="65"/>
    </location>
</feature>
<evidence type="ECO:0000313" key="1">
    <source>
        <dbReference type="EMBL" id="SVD50478.1"/>
    </source>
</evidence>
<dbReference type="AlphaFoldDB" id="A0A382VX92"/>
<accession>A0A382VX92</accession>
<dbReference type="EMBL" id="UINC01154929">
    <property type="protein sequence ID" value="SVD50478.1"/>
    <property type="molecule type" value="Genomic_DNA"/>
</dbReference>
<protein>
    <submittedName>
        <fullName evidence="1">Uncharacterized protein</fullName>
    </submittedName>
</protein>